<keyword evidence="4" id="KW-0067">ATP-binding</keyword>
<dbReference type="PANTHER" id="PTHR11070:SF2">
    <property type="entry name" value="ATP-DEPENDENT DNA HELICASE SRS2"/>
    <property type="match status" value="1"/>
</dbReference>
<feature type="domain" description="UvrD-like helicase ATP-binding" evidence="5">
    <location>
        <begin position="10"/>
        <end position="85"/>
    </location>
</feature>
<dbReference type="GO" id="GO:0016787">
    <property type="term" value="F:hydrolase activity"/>
    <property type="evidence" value="ECO:0007669"/>
    <property type="project" value="UniProtKB-KW"/>
</dbReference>
<protein>
    <recommendedName>
        <fullName evidence="5">UvrD-like helicase ATP-binding domain-containing protein</fullName>
    </recommendedName>
</protein>
<dbReference type="Pfam" id="PF00580">
    <property type="entry name" value="UvrD-helicase"/>
    <property type="match status" value="1"/>
</dbReference>
<dbReference type="GO" id="GO:0003677">
    <property type="term" value="F:DNA binding"/>
    <property type="evidence" value="ECO:0007669"/>
    <property type="project" value="InterPro"/>
</dbReference>
<dbReference type="PROSITE" id="PS51198">
    <property type="entry name" value="UVRD_HELICASE_ATP_BIND"/>
    <property type="match status" value="1"/>
</dbReference>
<reference evidence="6" key="1">
    <citation type="submission" date="2018-05" db="EMBL/GenBank/DDBJ databases">
        <authorList>
            <person name="Lanie J.A."/>
            <person name="Ng W.-L."/>
            <person name="Kazmierczak K.M."/>
            <person name="Andrzejewski T.M."/>
            <person name="Davidsen T.M."/>
            <person name="Wayne K.J."/>
            <person name="Tettelin H."/>
            <person name="Glass J.I."/>
            <person name="Rusch D."/>
            <person name="Podicherti R."/>
            <person name="Tsui H.-C.T."/>
            <person name="Winkler M.E."/>
        </authorList>
    </citation>
    <scope>NUCLEOTIDE SEQUENCE</scope>
</reference>
<gene>
    <name evidence="6" type="ORF">METZ01_LOCUS356515</name>
</gene>
<dbReference type="GO" id="GO:0043138">
    <property type="term" value="F:3'-5' DNA helicase activity"/>
    <property type="evidence" value="ECO:0007669"/>
    <property type="project" value="TreeGrafter"/>
</dbReference>
<dbReference type="SUPFAM" id="SSF52540">
    <property type="entry name" value="P-loop containing nucleoside triphosphate hydrolases"/>
    <property type="match status" value="1"/>
</dbReference>
<dbReference type="GO" id="GO:0005524">
    <property type="term" value="F:ATP binding"/>
    <property type="evidence" value="ECO:0007669"/>
    <property type="project" value="UniProtKB-KW"/>
</dbReference>
<dbReference type="AlphaFoldDB" id="A0A382S430"/>
<evidence type="ECO:0000313" key="6">
    <source>
        <dbReference type="EMBL" id="SVD03661.1"/>
    </source>
</evidence>
<evidence type="ECO:0000259" key="5">
    <source>
        <dbReference type="PROSITE" id="PS51198"/>
    </source>
</evidence>
<feature type="non-terminal residue" evidence="6">
    <location>
        <position position="85"/>
    </location>
</feature>
<organism evidence="6">
    <name type="scientific">marine metagenome</name>
    <dbReference type="NCBI Taxonomy" id="408172"/>
    <lineage>
        <taxon>unclassified sequences</taxon>
        <taxon>metagenomes</taxon>
        <taxon>ecological metagenomes</taxon>
    </lineage>
</organism>
<evidence type="ECO:0000256" key="4">
    <source>
        <dbReference type="ARBA" id="ARBA00022840"/>
    </source>
</evidence>
<keyword evidence="2" id="KW-0378">Hydrolase</keyword>
<evidence type="ECO:0000256" key="3">
    <source>
        <dbReference type="ARBA" id="ARBA00022806"/>
    </source>
</evidence>
<proteinExistence type="predicted"/>
<dbReference type="GO" id="GO:0005829">
    <property type="term" value="C:cytosol"/>
    <property type="evidence" value="ECO:0007669"/>
    <property type="project" value="TreeGrafter"/>
</dbReference>
<evidence type="ECO:0000256" key="1">
    <source>
        <dbReference type="ARBA" id="ARBA00022741"/>
    </source>
</evidence>
<name>A0A382S430_9ZZZZ</name>
<dbReference type="Gene3D" id="3.40.50.300">
    <property type="entry name" value="P-loop containing nucleotide triphosphate hydrolases"/>
    <property type="match status" value="1"/>
</dbReference>
<dbReference type="PANTHER" id="PTHR11070">
    <property type="entry name" value="UVRD / RECB / PCRA DNA HELICASE FAMILY MEMBER"/>
    <property type="match status" value="1"/>
</dbReference>
<evidence type="ECO:0000256" key="2">
    <source>
        <dbReference type="ARBA" id="ARBA00022801"/>
    </source>
</evidence>
<dbReference type="InterPro" id="IPR000212">
    <property type="entry name" value="DNA_helicase_UvrD/REP"/>
</dbReference>
<keyword evidence="1" id="KW-0547">Nucleotide-binding</keyword>
<dbReference type="GO" id="GO:0000725">
    <property type="term" value="P:recombinational repair"/>
    <property type="evidence" value="ECO:0007669"/>
    <property type="project" value="TreeGrafter"/>
</dbReference>
<dbReference type="InterPro" id="IPR027417">
    <property type="entry name" value="P-loop_NTPase"/>
</dbReference>
<accession>A0A382S430</accession>
<dbReference type="EMBL" id="UINC01125677">
    <property type="protein sequence ID" value="SVD03661.1"/>
    <property type="molecule type" value="Genomic_DNA"/>
</dbReference>
<dbReference type="InterPro" id="IPR014016">
    <property type="entry name" value="UvrD-like_ATP-bd"/>
</dbReference>
<keyword evidence="3" id="KW-0347">Helicase</keyword>
<sequence>MAENLNNYLDLLNNQQREAVQNAEAALLVLAGAGSGKTRVLTYKILHLLVKKLAFPNQILAVTFTNKAALEMKSRVSSLLNYPID</sequence>